<protein>
    <submittedName>
        <fullName evidence="1">Uncharacterized protein</fullName>
    </submittedName>
</protein>
<organism evidence="1 2">
    <name type="scientific">Marinobacterium nitratireducens</name>
    <dbReference type="NCBI Taxonomy" id="518897"/>
    <lineage>
        <taxon>Bacteria</taxon>
        <taxon>Pseudomonadati</taxon>
        <taxon>Pseudomonadota</taxon>
        <taxon>Gammaproteobacteria</taxon>
        <taxon>Oceanospirillales</taxon>
        <taxon>Oceanospirillaceae</taxon>
        <taxon>Marinobacterium</taxon>
    </lineage>
</organism>
<evidence type="ECO:0000313" key="1">
    <source>
        <dbReference type="EMBL" id="GGO89199.1"/>
    </source>
</evidence>
<sequence>MKKRKGHSIHKRHAAYSRALLHRLSAVVLWVAGQNDNKCILVSLKTGKAITIGPELYRAIDGVQHDWATYCAVFGRRQDGEEYMQGATIMAPRCYQSQIATQLGEIHTEILRGMNPQHRVGIGWIGCPWGQDISEADAGRLFEMHDGWSAEKIEIKEASAA</sequence>
<evidence type="ECO:0000313" key="2">
    <source>
        <dbReference type="Proteomes" id="UP000599578"/>
    </source>
</evidence>
<dbReference type="Proteomes" id="UP000599578">
    <property type="component" value="Unassembled WGS sequence"/>
</dbReference>
<dbReference type="RefSeq" id="WP_188863025.1">
    <property type="nucleotide sequence ID" value="NZ_BMLT01000021.1"/>
</dbReference>
<reference evidence="1 2" key="1">
    <citation type="journal article" date="2014" name="Int. J. Syst. Evol. Microbiol.">
        <title>Complete genome sequence of Corynebacterium casei LMG S-19264T (=DSM 44701T), isolated from a smear-ripened cheese.</title>
        <authorList>
            <consortium name="US DOE Joint Genome Institute (JGI-PGF)"/>
            <person name="Walter F."/>
            <person name="Albersmeier A."/>
            <person name="Kalinowski J."/>
            <person name="Ruckert C."/>
        </authorList>
    </citation>
    <scope>NUCLEOTIDE SEQUENCE [LARGE SCALE GENOMIC DNA]</scope>
    <source>
        <strain evidence="1 2">CGMCC 1.7286</strain>
    </source>
</reference>
<proteinExistence type="predicted"/>
<keyword evidence="2" id="KW-1185">Reference proteome</keyword>
<accession>A0A917ZRI3</accession>
<gene>
    <name evidence="1" type="ORF">GCM10011348_46390</name>
</gene>
<dbReference type="EMBL" id="BMLT01000021">
    <property type="protein sequence ID" value="GGO89199.1"/>
    <property type="molecule type" value="Genomic_DNA"/>
</dbReference>
<comment type="caution">
    <text evidence="1">The sequence shown here is derived from an EMBL/GenBank/DDBJ whole genome shotgun (WGS) entry which is preliminary data.</text>
</comment>
<dbReference type="AlphaFoldDB" id="A0A917ZRI3"/>
<name>A0A917ZRI3_9GAMM</name>